<evidence type="ECO:0000313" key="2">
    <source>
        <dbReference type="Proteomes" id="UP000521872"/>
    </source>
</evidence>
<dbReference type="AlphaFoldDB" id="A0A8H4R171"/>
<organism evidence="1 2">
    <name type="scientific">Agrocybe pediades</name>
    <dbReference type="NCBI Taxonomy" id="84607"/>
    <lineage>
        <taxon>Eukaryota</taxon>
        <taxon>Fungi</taxon>
        <taxon>Dikarya</taxon>
        <taxon>Basidiomycota</taxon>
        <taxon>Agaricomycotina</taxon>
        <taxon>Agaricomycetes</taxon>
        <taxon>Agaricomycetidae</taxon>
        <taxon>Agaricales</taxon>
        <taxon>Agaricineae</taxon>
        <taxon>Strophariaceae</taxon>
        <taxon>Agrocybe</taxon>
    </lineage>
</organism>
<keyword evidence="2" id="KW-1185">Reference proteome</keyword>
<accession>A0A8H4R171</accession>
<proteinExistence type="predicted"/>
<dbReference type="Proteomes" id="UP000521872">
    <property type="component" value="Unassembled WGS sequence"/>
</dbReference>
<name>A0A8H4R171_9AGAR</name>
<sequence length="197" mass="22204">MSAVPTVRNSFQMQSSQRTAVTNSVLLKAELWCTDTTFQDWKITLTIDPSLSGLRYIHISLRPSQALITYSAGLPIISAFNSFNPTNRQTIVDFTLSSEARTTAWPVEIISMPFVSGITFGMLWGFMIQYFPFYEAPNSTLQNGSPHWSITVLHELVATGQLMPLPFGATVYEAARRTIRARTGPQWTYIEGRFAYY</sequence>
<comment type="caution">
    <text evidence="1">The sequence shown here is derived from an EMBL/GenBank/DDBJ whole genome shotgun (WGS) entry which is preliminary data.</text>
</comment>
<reference evidence="1 2" key="1">
    <citation type="submission" date="2019-12" db="EMBL/GenBank/DDBJ databases">
        <authorList>
            <person name="Floudas D."/>
            <person name="Bentzer J."/>
            <person name="Ahren D."/>
            <person name="Johansson T."/>
            <person name="Persson P."/>
            <person name="Tunlid A."/>
        </authorList>
    </citation>
    <scope>NUCLEOTIDE SEQUENCE [LARGE SCALE GENOMIC DNA]</scope>
    <source>
        <strain evidence="1 2">CBS 102.39</strain>
    </source>
</reference>
<gene>
    <name evidence="1" type="ORF">D9613_000823</name>
</gene>
<evidence type="ECO:0000313" key="1">
    <source>
        <dbReference type="EMBL" id="KAF4621302.1"/>
    </source>
</evidence>
<dbReference type="EMBL" id="JAACJL010000015">
    <property type="protein sequence ID" value="KAF4621302.1"/>
    <property type="molecule type" value="Genomic_DNA"/>
</dbReference>
<protein>
    <submittedName>
        <fullName evidence="1">Uncharacterized protein</fullName>
    </submittedName>
</protein>